<sequence>MSADDSKLSKLDRFLVTSNLLSLSGLPQVFKFFRSYTLTIRLCSSGLFPKTSAQLTSIHCGCLLGQCYPLRIFMDKLKSLKLNIKAWRANVLSAKKGNLDTIKKKLEDLDRKAELSALSTSERYLRQDYLIGIKDLEKANHLDLRQRARLKWAFEGDENSRLFQGVINSNRRNSFIHGLSLNGCWIFDPSTNKQGAVNFFANKFSCSNGMRYAFVSNKFSKLSQEQDDFLEFPFSELEIKSAVWDCGFEKAPGPDAFLETLKGDLIATVRHFEASATLDKGCNPSFIALISKVDSPLPFSDFRPISLLGCLYKVIVKILTNQLKQIVNSIIGPKKTAFIHGRSILGGPLIASEILSWAKKNQKKPFLFKTDFNKASVSVNWDFLVLILINGSSTFEFCIGKGLRQGDPLALFLFIIAAEALKIAMKEARDIGVYRGVNLPNEGPLISHLHQLLAVGVDQSELESVARNFHCKPGSFPIKYLGLPLGCLQIKGEA</sequence>
<proteinExistence type="predicted"/>
<name>A0AA38SZM4_9ASTR</name>
<dbReference type="Pfam" id="PF00078">
    <property type="entry name" value="RVT_1"/>
    <property type="match status" value="1"/>
</dbReference>
<dbReference type="EMBL" id="JARYMX010000006">
    <property type="protein sequence ID" value="KAJ9545696.1"/>
    <property type="molecule type" value="Genomic_DNA"/>
</dbReference>
<dbReference type="AlphaFoldDB" id="A0AA38SZM4"/>
<evidence type="ECO:0000313" key="2">
    <source>
        <dbReference type="EMBL" id="KAJ9545696.1"/>
    </source>
</evidence>
<comment type="caution">
    <text evidence="2">The sequence shown here is derived from an EMBL/GenBank/DDBJ whole genome shotgun (WGS) entry which is preliminary data.</text>
</comment>
<dbReference type="InterPro" id="IPR052343">
    <property type="entry name" value="Retrotransposon-Effector_Assoc"/>
</dbReference>
<evidence type="ECO:0000313" key="3">
    <source>
        <dbReference type="Proteomes" id="UP001172457"/>
    </source>
</evidence>
<gene>
    <name evidence="2" type="ORF">OSB04_025403</name>
</gene>
<reference evidence="2" key="1">
    <citation type="submission" date="2023-03" db="EMBL/GenBank/DDBJ databases">
        <title>Chromosome-scale reference genome and RAD-based genetic map of yellow starthistle (Centaurea solstitialis) reveal putative structural variation and QTLs associated with invader traits.</title>
        <authorList>
            <person name="Reatini B."/>
            <person name="Cang F.A."/>
            <person name="Jiang Q."/>
            <person name="Mckibben M.T.W."/>
            <person name="Barker M.S."/>
            <person name="Rieseberg L.H."/>
            <person name="Dlugosch K.M."/>
        </authorList>
    </citation>
    <scope>NUCLEOTIDE SEQUENCE</scope>
    <source>
        <strain evidence="2">CAN-66</strain>
        <tissue evidence="2">Leaf</tissue>
    </source>
</reference>
<accession>A0AA38SZM4</accession>
<organism evidence="2 3">
    <name type="scientific">Centaurea solstitialis</name>
    <name type="common">yellow star-thistle</name>
    <dbReference type="NCBI Taxonomy" id="347529"/>
    <lineage>
        <taxon>Eukaryota</taxon>
        <taxon>Viridiplantae</taxon>
        <taxon>Streptophyta</taxon>
        <taxon>Embryophyta</taxon>
        <taxon>Tracheophyta</taxon>
        <taxon>Spermatophyta</taxon>
        <taxon>Magnoliopsida</taxon>
        <taxon>eudicotyledons</taxon>
        <taxon>Gunneridae</taxon>
        <taxon>Pentapetalae</taxon>
        <taxon>asterids</taxon>
        <taxon>campanulids</taxon>
        <taxon>Asterales</taxon>
        <taxon>Asteraceae</taxon>
        <taxon>Carduoideae</taxon>
        <taxon>Cardueae</taxon>
        <taxon>Centaureinae</taxon>
        <taxon>Centaurea</taxon>
    </lineage>
</organism>
<feature type="domain" description="Reverse transcriptase" evidence="1">
    <location>
        <begin position="300"/>
        <end position="422"/>
    </location>
</feature>
<protein>
    <recommendedName>
        <fullName evidence="1">Reverse transcriptase domain-containing protein</fullName>
    </recommendedName>
</protein>
<dbReference type="InterPro" id="IPR000477">
    <property type="entry name" value="RT_dom"/>
</dbReference>
<dbReference type="PANTHER" id="PTHR46890:SF50">
    <property type="entry name" value="RNA-DIRECTED DNA POLYMERASE, EUKARYOTA, REVERSE TRANSCRIPTASE ZINC-BINDING DOMAIN PROTEIN-RELATED"/>
    <property type="match status" value="1"/>
</dbReference>
<dbReference type="PANTHER" id="PTHR46890">
    <property type="entry name" value="NON-LTR RETROLELEMENT REVERSE TRANSCRIPTASE-LIKE PROTEIN-RELATED"/>
    <property type="match status" value="1"/>
</dbReference>
<keyword evidence="3" id="KW-1185">Reference proteome</keyword>
<dbReference type="Proteomes" id="UP001172457">
    <property type="component" value="Chromosome 6"/>
</dbReference>
<evidence type="ECO:0000259" key="1">
    <source>
        <dbReference type="Pfam" id="PF00078"/>
    </source>
</evidence>